<dbReference type="InterPro" id="IPR036291">
    <property type="entry name" value="NAD(P)-bd_dom_sf"/>
</dbReference>
<gene>
    <name evidence="8" type="ORF">PPSIR1_12873</name>
</gene>
<keyword evidence="9" id="KW-1185">Reference proteome</keyword>
<dbReference type="SUPFAM" id="SSF53223">
    <property type="entry name" value="Aminoacid dehydrogenase-like, N-terminal domain"/>
    <property type="match status" value="1"/>
</dbReference>
<dbReference type="OrthoDB" id="9803297at2"/>
<proteinExistence type="inferred from homology"/>
<evidence type="ECO:0000256" key="4">
    <source>
        <dbReference type="PIRSR" id="PIRSR000188-1"/>
    </source>
</evidence>
<dbReference type="GO" id="GO:0006520">
    <property type="term" value="P:amino acid metabolic process"/>
    <property type="evidence" value="ECO:0007669"/>
    <property type="project" value="InterPro"/>
</dbReference>
<dbReference type="InterPro" id="IPR006096">
    <property type="entry name" value="Glu/Leu/Phe/Val/Trp_DH_C"/>
</dbReference>
<comment type="similarity">
    <text evidence="1 6">Belongs to the Glu/Leu/Phe/Val dehydrogenases family.</text>
</comment>
<evidence type="ECO:0000256" key="6">
    <source>
        <dbReference type="RuleBase" id="RU004417"/>
    </source>
</evidence>
<dbReference type="PANTHER" id="PTHR42722:SF1">
    <property type="entry name" value="VALINE DEHYDROGENASE"/>
    <property type="match status" value="1"/>
</dbReference>
<dbReference type="RefSeq" id="WP_006970128.1">
    <property type="nucleotide sequence ID" value="NZ_ABCS01000008.1"/>
</dbReference>
<dbReference type="EMBL" id="ABCS01000008">
    <property type="protein sequence ID" value="EDM80776.1"/>
    <property type="molecule type" value="Genomic_DNA"/>
</dbReference>
<keyword evidence="5" id="KW-0547">Nucleotide-binding</keyword>
<dbReference type="Gene3D" id="3.40.50.10860">
    <property type="entry name" value="Leucine Dehydrogenase, chain A, domain 1"/>
    <property type="match status" value="1"/>
</dbReference>
<accession>A6G079</accession>
<sequence>MLFGQGEGPEWSRVFAVHDAASGLRAMIVIHSTARGPALGGIRRMRYASEDEALLDARRLAEAMSLKCALAELPAGGAKAVILDHEGLDHDAAYAALGRAVEELGGRYVCGPDVGTSAAALDLVRQHTRWVNPAGNDAGASTAAGVLAGLRGVCRVAFGDASLGGRRYVIQGLGSVGGGLAAALVEAGGEVAGWDPDAAARAQAQALGVEILEPGDWPLEREPCDVFMPCALGQTLDRETCEAASWRAVCGSANNQLVDAEAGAILHRRGIAWAPDFVVNAGAVIEGAETLLGEAEGCRERAAQAIAAIEGRCASILEASRSQDAPPAEVAMARARALLREG</sequence>
<dbReference type="InterPro" id="IPR006095">
    <property type="entry name" value="Glu/Leu/Phe/Val/Trp_DH"/>
</dbReference>
<organism evidence="8 9">
    <name type="scientific">Plesiocystis pacifica SIR-1</name>
    <dbReference type="NCBI Taxonomy" id="391625"/>
    <lineage>
        <taxon>Bacteria</taxon>
        <taxon>Pseudomonadati</taxon>
        <taxon>Myxococcota</taxon>
        <taxon>Polyangia</taxon>
        <taxon>Nannocystales</taxon>
        <taxon>Nannocystaceae</taxon>
        <taxon>Plesiocystis</taxon>
    </lineage>
</organism>
<feature type="binding site" evidence="5">
    <location>
        <begin position="172"/>
        <end position="177"/>
    </location>
    <ligand>
        <name>NAD(+)</name>
        <dbReference type="ChEBI" id="CHEBI:57540"/>
    </ligand>
</feature>
<dbReference type="InterPro" id="IPR006097">
    <property type="entry name" value="Glu/Leu/Phe/Val/Trp_DH_dimer"/>
</dbReference>
<dbReference type="InterPro" id="IPR016211">
    <property type="entry name" value="Glu/Phe/Leu/Val/Trp_DH_bac/arc"/>
</dbReference>
<reference evidence="8 9" key="1">
    <citation type="submission" date="2007-06" db="EMBL/GenBank/DDBJ databases">
        <authorList>
            <person name="Shimkets L."/>
            <person name="Ferriera S."/>
            <person name="Johnson J."/>
            <person name="Kravitz S."/>
            <person name="Beeson K."/>
            <person name="Sutton G."/>
            <person name="Rogers Y.-H."/>
            <person name="Friedman R."/>
            <person name="Frazier M."/>
            <person name="Venter J.C."/>
        </authorList>
    </citation>
    <scope>NUCLEOTIDE SEQUENCE [LARGE SCALE GENOMIC DNA]</scope>
    <source>
        <strain evidence="8 9">SIR-1</strain>
    </source>
</reference>
<protein>
    <submittedName>
        <fullName evidence="8">Leucine dehydrogenase</fullName>
    </submittedName>
</protein>
<feature type="active site" description="Proton donor/acceptor" evidence="4">
    <location>
        <position position="79"/>
    </location>
</feature>
<dbReference type="SMART" id="SM00839">
    <property type="entry name" value="ELFV_dehydrog"/>
    <property type="match status" value="1"/>
</dbReference>
<dbReference type="Pfam" id="PF02812">
    <property type="entry name" value="ELFV_dehydrog_N"/>
    <property type="match status" value="1"/>
</dbReference>
<dbReference type="SUPFAM" id="SSF51735">
    <property type="entry name" value="NAD(P)-binding Rossmann-fold domains"/>
    <property type="match status" value="1"/>
</dbReference>
<evidence type="ECO:0000313" key="9">
    <source>
        <dbReference type="Proteomes" id="UP000005801"/>
    </source>
</evidence>
<dbReference type="eggNOG" id="COG0334">
    <property type="taxonomic scope" value="Bacteria"/>
</dbReference>
<dbReference type="GO" id="GO:0016639">
    <property type="term" value="F:oxidoreductase activity, acting on the CH-NH2 group of donors, NAD or NADP as acceptor"/>
    <property type="evidence" value="ECO:0007669"/>
    <property type="project" value="InterPro"/>
</dbReference>
<keyword evidence="2 6" id="KW-0560">Oxidoreductase</keyword>
<dbReference type="GO" id="GO:0000166">
    <property type="term" value="F:nucleotide binding"/>
    <property type="evidence" value="ECO:0007669"/>
    <property type="project" value="UniProtKB-KW"/>
</dbReference>
<dbReference type="AlphaFoldDB" id="A6G079"/>
<dbReference type="STRING" id="391625.PPSIR1_12873"/>
<dbReference type="Pfam" id="PF00208">
    <property type="entry name" value="ELFV_dehydrog"/>
    <property type="match status" value="1"/>
</dbReference>
<dbReference type="Proteomes" id="UP000005801">
    <property type="component" value="Unassembled WGS sequence"/>
</dbReference>
<feature type="domain" description="Glutamate/phenylalanine/leucine/valine/L-tryptophan dehydrogenase C-terminal" evidence="7">
    <location>
        <begin position="136"/>
        <end position="342"/>
    </location>
</feature>
<evidence type="ECO:0000313" key="8">
    <source>
        <dbReference type="EMBL" id="EDM80776.1"/>
    </source>
</evidence>
<evidence type="ECO:0000256" key="1">
    <source>
        <dbReference type="ARBA" id="ARBA00006382"/>
    </source>
</evidence>
<evidence type="ECO:0000256" key="5">
    <source>
        <dbReference type="PIRSR" id="PIRSR000188-2"/>
    </source>
</evidence>
<dbReference type="PANTHER" id="PTHR42722">
    <property type="entry name" value="LEUCINE DEHYDROGENASE"/>
    <property type="match status" value="1"/>
</dbReference>
<dbReference type="Gene3D" id="3.40.50.720">
    <property type="entry name" value="NAD(P)-binding Rossmann-like Domain"/>
    <property type="match status" value="1"/>
</dbReference>
<name>A6G079_9BACT</name>
<keyword evidence="3 5" id="KW-0520">NAD</keyword>
<evidence type="ECO:0000256" key="3">
    <source>
        <dbReference type="ARBA" id="ARBA00023027"/>
    </source>
</evidence>
<evidence type="ECO:0000259" key="7">
    <source>
        <dbReference type="SMART" id="SM00839"/>
    </source>
</evidence>
<comment type="caution">
    <text evidence="8">The sequence shown here is derived from an EMBL/GenBank/DDBJ whole genome shotgun (WGS) entry which is preliminary data.</text>
</comment>
<dbReference type="InterPro" id="IPR046346">
    <property type="entry name" value="Aminoacid_DH-like_N_sf"/>
</dbReference>
<dbReference type="PRINTS" id="PR00082">
    <property type="entry name" value="GLFDHDRGNASE"/>
</dbReference>
<evidence type="ECO:0000256" key="2">
    <source>
        <dbReference type="ARBA" id="ARBA00023002"/>
    </source>
</evidence>
<dbReference type="PIRSF" id="PIRSF000188">
    <property type="entry name" value="Phe_leu_dh"/>
    <property type="match status" value="1"/>
</dbReference>